<dbReference type="GO" id="GO:0140662">
    <property type="term" value="F:ATP-dependent protein folding chaperone"/>
    <property type="evidence" value="ECO:0007669"/>
    <property type="project" value="InterPro"/>
</dbReference>
<dbReference type="AlphaFoldDB" id="A0A6P6BFJ1"/>
<dbReference type="Proteomes" id="UP000515121">
    <property type="component" value="Unplaced"/>
</dbReference>
<sequence>MSNASNALDKIRFKSLIEKSILDVQPKLFIHIVPDKTNNTLSIIDSGISMTKADLVNNLGTIVRFGTKEFMEALVAGANIRQTTLSIIDNGIDMTKTNLVNNLGTITRSGTKEFMKALAIGVDVSMIGQFDVGFYSAYLITKKVIDTLKHKYDE</sequence>
<dbReference type="PRINTS" id="PR00775">
    <property type="entry name" value="HEATSHOCK90"/>
</dbReference>
<dbReference type="GO" id="GO:0051082">
    <property type="term" value="F:unfolded protein binding"/>
    <property type="evidence" value="ECO:0007669"/>
    <property type="project" value="InterPro"/>
</dbReference>
<organism evidence="5 6">
    <name type="scientific">Durio zibethinus</name>
    <name type="common">Durian</name>
    <dbReference type="NCBI Taxonomy" id="66656"/>
    <lineage>
        <taxon>Eukaryota</taxon>
        <taxon>Viridiplantae</taxon>
        <taxon>Streptophyta</taxon>
        <taxon>Embryophyta</taxon>
        <taxon>Tracheophyta</taxon>
        <taxon>Spermatophyta</taxon>
        <taxon>Magnoliopsida</taxon>
        <taxon>eudicotyledons</taxon>
        <taxon>Gunneridae</taxon>
        <taxon>Pentapetalae</taxon>
        <taxon>rosids</taxon>
        <taxon>malvids</taxon>
        <taxon>Malvales</taxon>
        <taxon>Malvaceae</taxon>
        <taxon>Helicteroideae</taxon>
        <taxon>Durio</taxon>
    </lineage>
</organism>
<evidence type="ECO:0000256" key="1">
    <source>
        <dbReference type="ARBA" id="ARBA00008239"/>
    </source>
</evidence>
<dbReference type="InterPro" id="IPR020575">
    <property type="entry name" value="Hsp90_N"/>
</dbReference>
<accession>A0A6P6BFJ1</accession>
<dbReference type="OrthoDB" id="988614at2759"/>
<evidence type="ECO:0000256" key="3">
    <source>
        <dbReference type="ARBA" id="ARBA00022840"/>
    </source>
</evidence>
<name>A0A6P6BFJ1_DURZI</name>
<dbReference type="KEGG" id="dzi:111317658"/>
<dbReference type="RefSeq" id="XP_022775835.1">
    <property type="nucleotide sequence ID" value="XM_022920100.1"/>
</dbReference>
<dbReference type="GO" id="GO:0005524">
    <property type="term" value="F:ATP binding"/>
    <property type="evidence" value="ECO:0007669"/>
    <property type="project" value="UniProtKB-KW"/>
</dbReference>
<keyword evidence="5" id="KW-1185">Reference proteome</keyword>
<keyword evidence="3" id="KW-0067">ATP-binding</keyword>
<keyword evidence="4" id="KW-0143">Chaperone</keyword>
<dbReference type="SUPFAM" id="SSF55874">
    <property type="entry name" value="ATPase domain of HSP90 chaperone/DNA topoisomerase II/histidine kinase"/>
    <property type="match status" value="2"/>
</dbReference>
<dbReference type="GeneID" id="111317658"/>
<dbReference type="InterPro" id="IPR001404">
    <property type="entry name" value="Hsp90_fam"/>
</dbReference>
<proteinExistence type="inferred from homology"/>
<dbReference type="InterPro" id="IPR036890">
    <property type="entry name" value="HATPase_C_sf"/>
</dbReference>
<gene>
    <name evidence="6" type="primary">LOC111317658</name>
</gene>
<keyword evidence="2" id="KW-0547">Nucleotide-binding</keyword>
<evidence type="ECO:0000313" key="5">
    <source>
        <dbReference type="Proteomes" id="UP000515121"/>
    </source>
</evidence>
<evidence type="ECO:0000313" key="6">
    <source>
        <dbReference type="RefSeq" id="XP_022775835.1"/>
    </source>
</evidence>
<comment type="similarity">
    <text evidence="1">Belongs to the heat shock protein 90 family.</text>
</comment>
<dbReference type="Gene3D" id="3.30.565.10">
    <property type="entry name" value="Histidine kinase-like ATPase, C-terminal domain"/>
    <property type="match status" value="2"/>
</dbReference>
<dbReference type="GO" id="GO:0016887">
    <property type="term" value="F:ATP hydrolysis activity"/>
    <property type="evidence" value="ECO:0007669"/>
    <property type="project" value="InterPro"/>
</dbReference>
<dbReference type="PANTHER" id="PTHR11528">
    <property type="entry name" value="HEAT SHOCK PROTEIN 90 FAMILY MEMBER"/>
    <property type="match status" value="1"/>
</dbReference>
<evidence type="ECO:0000256" key="2">
    <source>
        <dbReference type="ARBA" id="ARBA00022741"/>
    </source>
</evidence>
<evidence type="ECO:0000256" key="4">
    <source>
        <dbReference type="ARBA" id="ARBA00023186"/>
    </source>
</evidence>
<reference evidence="6" key="1">
    <citation type="submission" date="2025-08" db="UniProtKB">
        <authorList>
            <consortium name="RefSeq"/>
        </authorList>
    </citation>
    <scope>IDENTIFICATION</scope>
    <source>
        <tissue evidence="6">Fruit stalk</tissue>
    </source>
</reference>
<protein>
    <submittedName>
        <fullName evidence="6">Heat shock protein 90-2-like</fullName>
    </submittedName>
</protein>